<evidence type="ECO:0000313" key="12">
    <source>
        <dbReference type="Proteomes" id="UP000000419"/>
    </source>
</evidence>
<dbReference type="SMART" id="SM00382">
    <property type="entry name" value="AAA"/>
    <property type="match status" value="1"/>
</dbReference>
<feature type="transmembrane region" description="Helical" evidence="9">
    <location>
        <begin position="107"/>
        <end position="128"/>
    </location>
</feature>
<dbReference type="PANTHER" id="PTHR30482">
    <property type="entry name" value="HIGH-AFFINITY BRANCHED-CHAIN AMINO ACID TRANSPORT SYSTEM PERMEASE"/>
    <property type="match status" value="1"/>
</dbReference>
<feature type="transmembrane region" description="Helical" evidence="9">
    <location>
        <begin position="275"/>
        <end position="294"/>
    </location>
</feature>
<feature type="transmembrane region" description="Helical" evidence="9">
    <location>
        <begin position="526"/>
        <end position="548"/>
    </location>
</feature>
<dbReference type="GO" id="GO:0015658">
    <property type="term" value="F:branched-chain amino acid transmembrane transporter activity"/>
    <property type="evidence" value="ECO:0007669"/>
    <property type="project" value="InterPro"/>
</dbReference>
<evidence type="ECO:0000256" key="1">
    <source>
        <dbReference type="ARBA" id="ARBA00004533"/>
    </source>
</evidence>
<sequence>MCCPARGADMTTFLQILLNGLMLGGLFAIVAVGLTLIFGIVKVVNFAHGEFLMAGMFVTWLITTKLGLHPYAAVIIVLPAMFILGALTQRLLIQPLMASDDGHAQIFATVGLSTAMINLALLIFGADIANTPNFGLRTPIEIGPLRVLTGQVFIFLGAIVLVVALQLFLKNSQTGHAIRAVAQHRSAAELMGVNVSRIYILCFGLGAACVGLAAVLIAPLYPTSSNIGTYFVLTAFVVVVLGGLGSIPGAFVGALIIGVIDTMSGYYIGSDLREAVVFGIFLLILILKPSGLFGKQLNLSHLSSGIFMSISDTIDRAGMNKSRLGKGQIAFCVLLASLLLLPLAINNAFVSHIFITICLFAALSTAWNIVGGFAGQMSLGHAVFYGIGGYTGVILFNMGISPWFSMFIGAFIAALVGMVISYPCFRLKGPFYSLASIAFLEVFRVLALHFGWLTGGATGLMIQLKLGWVWMVFRERWPSLLIVFGMLLVTLAITWAVRRSRLGFYLVATRERESAARAAGVRTVRVRLIAVAISSALCAMLGTFHAMYLTFIEPAAMFSLAFSIQIAMFALIGGLGTVAGPLLGAVLLVPITEWARASLGASALGLHGFVYGLVLILVVLFMPNGIMGAINRFVRKPQDSEETATARTEPIAAVPARAIKAPSPDRAGIGQDILRVQNLNKHFGGLHVTRNVSFTLREGEVLGLIGPNGAGKTTLFNMISGFLAPDEGTVNLCGADGQFHAPKNPADFAALGLGRTFQIVQPFAAMTVEENIMVGAFYRHHHEKDAREAARETAWRMGLGPLLGAEARGLTIGGLKRLEVARVMAMEPRILLLDEVMAGINQTDVRRAIDLMLSIRDSGVSIIAIEHVMQAVMSLSDRVIVLASGEVIAQGRPQDVVRDPQVVEAYLGKEFAHAHA</sequence>
<feature type="transmembrane region" description="Helical" evidence="9">
    <location>
        <begin position="148"/>
        <end position="169"/>
    </location>
</feature>
<dbReference type="GO" id="GO:0005524">
    <property type="term" value="F:ATP binding"/>
    <property type="evidence" value="ECO:0007669"/>
    <property type="project" value="UniProtKB-KW"/>
</dbReference>
<dbReference type="InterPro" id="IPR003439">
    <property type="entry name" value="ABC_transporter-like_ATP-bd"/>
</dbReference>
<evidence type="ECO:0000259" key="10">
    <source>
        <dbReference type="PROSITE" id="PS50893"/>
    </source>
</evidence>
<evidence type="ECO:0000256" key="5">
    <source>
        <dbReference type="ARBA" id="ARBA00022741"/>
    </source>
</evidence>
<dbReference type="InterPro" id="IPR043428">
    <property type="entry name" value="LivM-like"/>
</dbReference>
<dbReference type="PROSITE" id="PS50893">
    <property type="entry name" value="ABC_TRANSPORTER_2"/>
    <property type="match status" value="1"/>
</dbReference>
<dbReference type="eggNOG" id="COG0559">
    <property type="taxonomic scope" value="Bacteria"/>
</dbReference>
<dbReference type="eggNOG" id="COG4177">
    <property type="taxonomic scope" value="Bacteria"/>
</dbReference>
<feature type="transmembrane region" description="Helical" evidence="9">
    <location>
        <begin position="227"/>
        <end position="244"/>
    </location>
</feature>
<dbReference type="Pfam" id="PF00005">
    <property type="entry name" value="ABC_tran"/>
    <property type="match status" value="1"/>
</dbReference>
<dbReference type="InterPro" id="IPR027417">
    <property type="entry name" value="P-loop_NTPase"/>
</dbReference>
<dbReference type="AlphaFoldDB" id="Q8YBM5"/>
<dbReference type="CDD" id="cd03219">
    <property type="entry name" value="ABC_Mj1267_LivG_branched"/>
    <property type="match status" value="1"/>
</dbReference>
<keyword evidence="6 11" id="KW-0067">ATP-binding</keyword>
<dbReference type="SUPFAM" id="SSF52540">
    <property type="entry name" value="P-loop containing nucleoside triphosphate hydrolases"/>
    <property type="match status" value="1"/>
</dbReference>
<feature type="transmembrane region" description="Helical" evidence="9">
    <location>
        <begin position="601"/>
        <end position="622"/>
    </location>
</feature>
<evidence type="ECO:0000256" key="7">
    <source>
        <dbReference type="ARBA" id="ARBA00022989"/>
    </source>
</evidence>
<accession>Q8YBM5</accession>
<comment type="subcellular location">
    <subcellularLocation>
        <location evidence="1">Cell inner membrane</location>
    </subcellularLocation>
    <subcellularLocation>
        <location evidence="2">Cell membrane</location>
        <topology evidence="2">Multi-pass membrane protein</topology>
    </subcellularLocation>
</comment>
<dbReference type="Gene3D" id="3.40.50.300">
    <property type="entry name" value="P-loop containing nucleotide triphosphate hydrolases"/>
    <property type="match status" value="1"/>
</dbReference>
<keyword evidence="4 9" id="KW-0812">Transmembrane</keyword>
<dbReference type="eggNOG" id="COG0411">
    <property type="taxonomic scope" value="Bacteria"/>
</dbReference>
<dbReference type="Pfam" id="PF02653">
    <property type="entry name" value="BPD_transp_2"/>
    <property type="match status" value="2"/>
</dbReference>
<feature type="transmembrane region" description="Helical" evidence="9">
    <location>
        <begin position="406"/>
        <end position="425"/>
    </location>
</feature>
<dbReference type="CDD" id="cd06581">
    <property type="entry name" value="TM_PBP1_LivM_like"/>
    <property type="match status" value="1"/>
</dbReference>
<feature type="transmembrane region" description="Helical" evidence="9">
    <location>
        <begin position="446"/>
        <end position="471"/>
    </location>
</feature>
<feature type="transmembrane region" description="Helical" evidence="9">
    <location>
        <begin position="329"/>
        <end position="345"/>
    </location>
</feature>
<dbReference type="CDD" id="cd06582">
    <property type="entry name" value="TM_PBP1_LivH_like"/>
    <property type="match status" value="1"/>
</dbReference>
<keyword evidence="3" id="KW-1003">Cell membrane</keyword>
<evidence type="ECO:0000313" key="11">
    <source>
        <dbReference type="EMBL" id="AAL54116.1"/>
    </source>
</evidence>
<keyword evidence="12" id="KW-1185">Reference proteome</keyword>
<dbReference type="InterPro" id="IPR001851">
    <property type="entry name" value="ABC_transp_permease"/>
</dbReference>
<keyword evidence="5" id="KW-0547">Nucleotide-binding</keyword>
<evidence type="ECO:0000256" key="4">
    <source>
        <dbReference type="ARBA" id="ARBA00022692"/>
    </source>
</evidence>
<feature type="transmembrane region" description="Helical" evidence="9">
    <location>
        <begin position="477"/>
        <end position="497"/>
    </location>
</feature>
<evidence type="ECO:0000256" key="3">
    <source>
        <dbReference type="ARBA" id="ARBA00022475"/>
    </source>
</evidence>
<feature type="transmembrane region" description="Helical" evidence="9">
    <location>
        <begin position="560"/>
        <end position="589"/>
    </location>
</feature>
<dbReference type="KEGG" id="bme:BMEII0874"/>
<protein>
    <submittedName>
        <fullName evidence="11">High-affinity branched-chain amino acid transport system permease protein livh / high-affinity branched-chain amino acid transport ATP-binding protein livg</fullName>
    </submittedName>
</protein>
<evidence type="ECO:0000256" key="6">
    <source>
        <dbReference type="ARBA" id="ARBA00022840"/>
    </source>
</evidence>
<dbReference type="Pfam" id="PF12399">
    <property type="entry name" value="BCA_ABC_TP_C"/>
    <property type="match status" value="1"/>
</dbReference>
<feature type="transmembrane region" description="Helical" evidence="9">
    <location>
        <begin position="16"/>
        <end position="36"/>
    </location>
</feature>
<dbReference type="InterPro" id="IPR003593">
    <property type="entry name" value="AAA+_ATPase"/>
</dbReference>
<evidence type="ECO:0000256" key="8">
    <source>
        <dbReference type="ARBA" id="ARBA00023136"/>
    </source>
</evidence>
<gene>
    <name evidence="11" type="ordered locus">BMEII0874</name>
</gene>
<dbReference type="PIR" id="AI3618">
    <property type="entry name" value="AI3618"/>
</dbReference>
<dbReference type="EMBL" id="AE008918">
    <property type="protein sequence ID" value="AAL54116.1"/>
    <property type="molecule type" value="Genomic_DNA"/>
</dbReference>
<keyword evidence="8 9" id="KW-0472">Membrane</keyword>
<feature type="domain" description="ABC transporter" evidence="10">
    <location>
        <begin position="674"/>
        <end position="909"/>
    </location>
</feature>
<evidence type="ECO:0000256" key="2">
    <source>
        <dbReference type="ARBA" id="ARBA00004651"/>
    </source>
</evidence>
<feature type="transmembrane region" description="Helical" evidence="9">
    <location>
        <begin position="198"/>
        <end position="221"/>
    </location>
</feature>
<dbReference type="PANTHER" id="PTHR30482:SF10">
    <property type="entry name" value="HIGH-AFFINITY BRANCHED-CHAIN AMINO ACID TRANSPORT PROTEIN BRAE"/>
    <property type="match status" value="1"/>
</dbReference>
<dbReference type="GO" id="GO:0005886">
    <property type="term" value="C:plasma membrane"/>
    <property type="evidence" value="ECO:0007669"/>
    <property type="project" value="UniProtKB-SubCell"/>
</dbReference>
<feature type="transmembrane region" description="Helical" evidence="9">
    <location>
        <begin position="43"/>
        <end position="62"/>
    </location>
</feature>
<organism evidence="11 12">
    <name type="scientific">Brucella melitensis biotype 1 (strain ATCC 23456 / CCUG 17765 / NCTC 10094 / 16M)</name>
    <dbReference type="NCBI Taxonomy" id="224914"/>
    <lineage>
        <taxon>Bacteria</taxon>
        <taxon>Pseudomonadati</taxon>
        <taxon>Pseudomonadota</taxon>
        <taxon>Alphaproteobacteria</taxon>
        <taxon>Hyphomicrobiales</taxon>
        <taxon>Brucellaceae</taxon>
        <taxon>Brucella/Ochrobactrum group</taxon>
        <taxon>Brucella</taxon>
    </lineage>
</organism>
<dbReference type="InterPro" id="IPR032823">
    <property type="entry name" value="BCA_ABC_TP_C"/>
</dbReference>
<feature type="transmembrane region" description="Helical" evidence="9">
    <location>
        <begin position="68"/>
        <end position="87"/>
    </location>
</feature>
<dbReference type="GO" id="GO:0016887">
    <property type="term" value="F:ATP hydrolysis activity"/>
    <property type="evidence" value="ECO:0007669"/>
    <property type="project" value="InterPro"/>
</dbReference>
<keyword evidence="7 9" id="KW-1133">Transmembrane helix</keyword>
<dbReference type="Proteomes" id="UP000000419">
    <property type="component" value="Chromosome II"/>
</dbReference>
<feature type="transmembrane region" description="Helical" evidence="9">
    <location>
        <begin position="351"/>
        <end position="370"/>
    </location>
</feature>
<name>Q8YBM5_BRUME</name>
<reference evidence="11 12" key="1">
    <citation type="journal article" date="2002" name="Proc. Natl. Acad. Sci. U.S.A.">
        <title>The genome sequence of the facultative intracellular pathogen Brucella melitensis.</title>
        <authorList>
            <person name="DelVecchio V.G."/>
            <person name="Kapatral V."/>
            <person name="Redkar R.J."/>
            <person name="Patra G."/>
            <person name="Mujer C."/>
            <person name="Los T."/>
            <person name="Ivanova N."/>
            <person name="Anderson I."/>
            <person name="Bhattacharyya A."/>
            <person name="Lykidis A."/>
            <person name="Reznik G."/>
            <person name="Jablonski L."/>
            <person name="Larsen N."/>
            <person name="D'Souza M."/>
            <person name="Bernal A."/>
            <person name="Mazur M."/>
            <person name="Goltsman E."/>
            <person name="Selkov E."/>
            <person name="Elzer P.H."/>
            <person name="Hagius S."/>
            <person name="O'Callaghan D."/>
            <person name="Letesson J.J."/>
            <person name="Haselkorn R."/>
            <person name="Kyrpides N."/>
            <person name="Overbeek R."/>
        </authorList>
    </citation>
    <scope>NUCLEOTIDE SEQUENCE [LARGE SCALE GENOMIC DNA]</scope>
    <source>
        <strain evidence="12">ATCC 23456 / CCUG 17765 / NCTC 10094 / 16M</strain>
    </source>
</reference>
<feature type="transmembrane region" description="Helical" evidence="9">
    <location>
        <begin position="382"/>
        <end position="400"/>
    </location>
</feature>
<proteinExistence type="predicted"/>
<evidence type="ECO:0000256" key="9">
    <source>
        <dbReference type="SAM" id="Phobius"/>
    </source>
</evidence>